<dbReference type="Gene3D" id="2.40.37.10">
    <property type="entry name" value="Lyase, Ornithine Decarboxylase, Chain A, domain 1"/>
    <property type="match status" value="1"/>
</dbReference>
<dbReference type="EC" id="5.1.1.1" evidence="4"/>
<dbReference type="InterPro" id="IPR009006">
    <property type="entry name" value="Ala_racemase/Decarboxylase_C"/>
</dbReference>
<dbReference type="AlphaFoldDB" id="A0A1Q2MAC0"/>
<dbReference type="HAMAP" id="MF_01201">
    <property type="entry name" value="Ala_racemase"/>
    <property type="match status" value="1"/>
</dbReference>
<evidence type="ECO:0000256" key="4">
    <source>
        <dbReference type="HAMAP-Rule" id="MF_01201"/>
    </source>
</evidence>
<reference evidence="8" key="1">
    <citation type="submission" date="2017-02" db="EMBL/GenBank/DDBJ databases">
        <title>Genome of Microbulbifer agarilyticus GP101.</title>
        <authorList>
            <person name="Jung J."/>
            <person name="Bae S.S."/>
            <person name="Baek K."/>
        </authorList>
    </citation>
    <scope>NUCLEOTIDE SEQUENCE [LARGE SCALE GENOMIC DNA]</scope>
    <source>
        <strain evidence="8">GP101</strain>
    </source>
</reference>
<comment type="catalytic activity">
    <reaction evidence="4">
        <text>L-alanine = D-alanine</text>
        <dbReference type="Rhea" id="RHEA:20249"/>
        <dbReference type="ChEBI" id="CHEBI:57416"/>
        <dbReference type="ChEBI" id="CHEBI:57972"/>
        <dbReference type="EC" id="5.1.1.1"/>
    </reaction>
</comment>
<evidence type="ECO:0000256" key="5">
    <source>
        <dbReference type="PIRSR" id="PIRSR600821-50"/>
    </source>
</evidence>
<evidence type="ECO:0000256" key="3">
    <source>
        <dbReference type="ARBA" id="ARBA00023235"/>
    </source>
</evidence>
<comment type="similarity">
    <text evidence="4">Belongs to the alanine racemase family.</text>
</comment>
<evidence type="ECO:0000313" key="8">
    <source>
        <dbReference type="EMBL" id="AQQ69609.1"/>
    </source>
</evidence>
<dbReference type="PANTHER" id="PTHR30511:SF0">
    <property type="entry name" value="ALANINE RACEMASE, CATABOLIC-RELATED"/>
    <property type="match status" value="1"/>
</dbReference>
<gene>
    <name evidence="8" type="ORF">Mag101_14995</name>
</gene>
<protein>
    <recommendedName>
        <fullName evidence="4">Alanine racemase</fullName>
        <ecNumber evidence="4">5.1.1.1</ecNumber>
    </recommendedName>
</protein>
<feature type="active site" description="Proton acceptor; specific for L-alanine" evidence="4">
    <location>
        <position position="287"/>
    </location>
</feature>
<keyword evidence="3 4" id="KW-0413">Isomerase</keyword>
<evidence type="ECO:0000313" key="9">
    <source>
        <dbReference type="Proteomes" id="UP000188219"/>
    </source>
</evidence>
<feature type="domain" description="Alanine racemase C-terminal" evidence="7">
    <location>
        <begin position="266"/>
        <end position="396"/>
    </location>
</feature>
<comment type="function">
    <text evidence="4">Catalyzes the interconversion of L-alanine and D-alanine. May also act on other amino acids.</text>
</comment>
<evidence type="ECO:0000259" key="7">
    <source>
        <dbReference type="SMART" id="SM01005"/>
    </source>
</evidence>
<comment type="pathway">
    <text evidence="4">Amino-acid biosynthesis; D-alanine biosynthesis; D-alanine from L-alanine: step 1/1.</text>
</comment>
<feature type="modified residue" description="N6-(pyridoxal phosphate)lysine" evidence="4 5">
    <location>
        <position position="39"/>
    </location>
</feature>
<dbReference type="Gene3D" id="3.20.20.10">
    <property type="entry name" value="Alanine racemase"/>
    <property type="match status" value="1"/>
</dbReference>
<feature type="binding site" evidence="4 6">
    <location>
        <position position="339"/>
    </location>
    <ligand>
        <name>substrate</name>
    </ligand>
</feature>
<keyword evidence="2 4" id="KW-0663">Pyridoxal phosphate</keyword>
<evidence type="ECO:0000256" key="1">
    <source>
        <dbReference type="ARBA" id="ARBA00001933"/>
    </source>
</evidence>
<dbReference type="CDD" id="cd00430">
    <property type="entry name" value="PLPDE_III_AR"/>
    <property type="match status" value="1"/>
</dbReference>
<dbReference type="SMART" id="SM01005">
    <property type="entry name" value="Ala_racemase_C"/>
    <property type="match status" value="1"/>
</dbReference>
<dbReference type="InterPro" id="IPR011079">
    <property type="entry name" value="Ala_racemase_C"/>
</dbReference>
<proteinExistence type="inferred from homology"/>
<evidence type="ECO:0000256" key="6">
    <source>
        <dbReference type="PIRSR" id="PIRSR600821-52"/>
    </source>
</evidence>
<dbReference type="GO" id="GO:0030170">
    <property type="term" value="F:pyridoxal phosphate binding"/>
    <property type="evidence" value="ECO:0007669"/>
    <property type="project" value="UniProtKB-UniRule"/>
</dbReference>
<dbReference type="UniPathway" id="UPA00042">
    <property type="reaction ID" value="UER00497"/>
</dbReference>
<dbReference type="Pfam" id="PF01168">
    <property type="entry name" value="Ala_racemase_N"/>
    <property type="match status" value="1"/>
</dbReference>
<keyword evidence="9" id="KW-1185">Reference proteome</keyword>
<dbReference type="GO" id="GO:0030632">
    <property type="term" value="P:D-alanine biosynthetic process"/>
    <property type="evidence" value="ECO:0007669"/>
    <property type="project" value="UniProtKB-UniRule"/>
</dbReference>
<dbReference type="KEGG" id="maga:Mag101_14995"/>
<organism evidence="8 9">
    <name type="scientific">Microbulbifer agarilyticus</name>
    <dbReference type="NCBI Taxonomy" id="260552"/>
    <lineage>
        <taxon>Bacteria</taxon>
        <taxon>Pseudomonadati</taxon>
        <taxon>Pseudomonadota</taxon>
        <taxon>Gammaproteobacteria</taxon>
        <taxon>Cellvibrionales</taxon>
        <taxon>Microbulbiferaceae</taxon>
        <taxon>Microbulbifer</taxon>
    </lineage>
</organism>
<dbReference type="InterPro" id="IPR001608">
    <property type="entry name" value="Ala_racemase_N"/>
</dbReference>
<dbReference type="GO" id="GO:0008784">
    <property type="term" value="F:alanine racemase activity"/>
    <property type="evidence" value="ECO:0007669"/>
    <property type="project" value="UniProtKB-UniRule"/>
</dbReference>
<dbReference type="Pfam" id="PF00842">
    <property type="entry name" value="Ala_racemase_C"/>
    <property type="match status" value="1"/>
</dbReference>
<feature type="binding site" evidence="4 6">
    <location>
        <position position="161"/>
    </location>
    <ligand>
        <name>substrate</name>
    </ligand>
</feature>
<feature type="active site" description="Proton acceptor; specific for D-alanine" evidence="4">
    <location>
        <position position="39"/>
    </location>
</feature>
<dbReference type="InterPro" id="IPR020622">
    <property type="entry name" value="Ala_racemase_pyridoxalP-BS"/>
</dbReference>
<comment type="cofactor">
    <cofactor evidence="1 4 5">
        <name>pyridoxal 5'-phosphate</name>
        <dbReference type="ChEBI" id="CHEBI:597326"/>
    </cofactor>
</comment>
<dbReference type="GO" id="GO:0005829">
    <property type="term" value="C:cytosol"/>
    <property type="evidence" value="ECO:0007669"/>
    <property type="project" value="TreeGrafter"/>
</dbReference>
<dbReference type="SUPFAM" id="SSF51419">
    <property type="entry name" value="PLP-binding barrel"/>
    <property type="match status" value="1"/>
</dbReference>
<dbReference type="PRINTS" id="PR00992">
    <property type="entry name" value="ALARACEMASE"/>
</dbReference>
<accession>A0A1Q2MAC0</accession>
<sequence>MSEQECEGLLRIDLGAVASNYRALRSRLVDRSRCGAVVKADAYGLGIEQVAPALYRAGCREFFVATLAEGKQLRAVLESVFAESLAEASAEELADPDTTREAVHIYLLTGLRPGCEAECAAAGLIPVLVSVEQMLRWCQATADANGIAAPCALKVDTGMTRLGMTTVEFHQLLQHKQLLAGANVQLFLSHLACADEAAHPQNRQQLNLFKDLLIKLRSLHPQVRASFANSSGIYLGEEYHFDLVRPGSALYGVNPTPAAINPMDAVVNLRLPVLQQREIFADSAVGYGATETVAAGSWLAVVRGGYADGILRAQSGRGRGCAIIGDRRIEVPMIGRVSMDTSVFDISVLTAKQRTRLEIIEVLNESLTVDQMGVAADTIGYEILTSLGRRYCRVYG</sequence>
<dbReference type="Proteomes" id="UP000188219">
    <property type="component" value="Chromosome"/>
</dbReference>
<dbReference type="PROSITE" id="PS00395">
    <property type="entry name" value="ALANINE_RACEMASE"/>
    <property type="match status" value="1"/>
</dbReference>
<dbReference type="STRING" id="260552.Mag101_14995"/>
<dbReference type="PANTHER" id="PTHR30511">
    <property type="entry name" value="ALANINE RACEMASE"/>
    <property type="match status" value="1"/>
</dbReference>
<dbReference type="EMBL" id="CP019650">
    <property type="protein sequence ID" value="AQQ69609.1"/>
    <property type="molecule type" value="Genomic_DNA"/>
</dbReference>
<dbReference type="InterPro" id="IPR000821">
    <property type="entry name" value="Ala_racemase"/>
</dbReference>
<dbReference type="InterPro" id="IPR029066">
    <property type="entry name" value="PLP-binding_barrel"/>
</dbReference>
<dbReference type="SUPFAM" id="SSF50621">
    <property type="entry name" value="Alanine racemase C-terminal domain-like"/>
    <property type="match status" value="1"/>
</dbReference>
<evidence type="ECO:0000256" key="2">
    <source>
        <dbReference type="ARBA" id="ARBA00022898"/>
    </source>
</evidence>
<name>A0A1Q2MAC0_9GAMM</name>
<dbReference type="eggNOG" id="COG0787">
    <property type="taxonomic scope" value="Bacteria"/>
</dbReference>